<dbReference type="KEGG" id="suln:FJR47_05820"/>
<proteinExistence type="predicted"/>
<evidence type="ECO:0000313" key="2">
    <source>
        <dbReference type="Proteomes" id="UP000326061"/>
    </source>
</evidence>
<dbReference type="AlphaFoldDB" id="A0AAJ4A3U2"/>
<gene>
    <name evidence="1" type="ORF">FJR47_05820</name>
</gene>
<sequence length="165" mass="19211">MNNSLKNIQDTQLCNNIDKLLSEGDSFLEKNLSDLKISSYCYQINEAVNELSLEEEIINELIEDYVIQILKSTIFFYKHIQELKKNKLENRPLNYINIRNLAHKNLGVARNLHIKDAEKLLKLIMNENDLESLEIYIKALEITAIKLNPLCAYETLNLIKAKNFL</sequence>
<evidence type="ECO:0000313" key="1">
    <source>
        <dbReference type="EMBL" id="QFR43444.1"/>
    </source>
</evidence>
<protein>
    <submittedName>
        <fullName evidence="1">Uncharacterized protein</fullName>
    </submittedName>
</protein>
<name>A0AAJ4A3U2_9BACT</name>
<organism evidence="1 2">
    <name type="scientific">Sulfurimonas xiamenensis</name>
    <dbReference type="NCBI Taxonomy" id="2590021"/>
    <lineage>
        <taxon>Bacteria</taxon>
        <taxon>Pseudomonadati</taxon>
        <taxon>Campylobacterota</taxon>
        <taxon>Epsilonproteobacteria</taxon>
        <taxon>Campylobacterales</taxon>
        <taxon>Sulfurimonadaceae</taxon>
        <taxon>Sulfurimonas</taxon>
    </lineage>
</organism>
<accession>A0AAJ4A3U2</accession>
<keyword evidence="2" id="KW-1185">Reference proteome</keyword>
<dbReference type="RefSeq" id="WP_152299507.1">
    <property type="nucleotide sequence ID" value="NZ_CP041166.1"/>
</dbReference>
<dbReference type="EMBL" id="CP041166">
    <property type="protein sequence ID" value="QFR43444.1"/>
    <property type="molecule type" value="Genomic_DNA"/>
</dbReference>
<reference evidence="2" key="1">
    <citation type="submission" date="2019-06" db="EMBL/GenBank/DDBJ databases">
        <title>Sulfurimonas gotlandica sp. nov., a chemoautotrophic and psychrotolerant epsilonproteobacterium isolated from a pelagic redoxcline, and an emended description of the genus Sulfurimonas.</title>
        <authorList>
            <person name="Wang S."/>
            <person name="Jiang L."/>
            <person name="Shao Z."/>
        </authorList>
    </citation>
    <scope>NUCLEOTIDE SEQUENCE [LARGE SCALE GENOMIC DNA]</scope>
    <source>
        <strain evidence="2">1-1N</strain>
    </source>
</reference>
<dbReference type="Proteomes" id="UP000326061">
    <property type="component" value="Chromosome"/>
</dbReference>